<dbReference type="Proteomes" id="UP001346149">
    <property type="component" value="Unassembled WGS sequence"/>
</dbReference>
<feature type="repeat" description="PPR" evidence="2">
    <location>
        <begin position="149"/>
        <end position="183"/>
    </location>
</feature>
<dbReference type="SUPFAM" id="SSF81901">
    <property type="entry name" value="HCP-like"/>
    <property type="match status" value="1"/>
</dbReference>
<dbReference type="AlphaFoldDB" id="A0AAN7LXX9"/>
<dbReference type="PANTHER" id="PTHR46862">
    <property type="entry name" value="OS07G0661900 PROTEIN"/>
    <property type="match status" value="1"/>
</dbReference>
<feature type="repeat" description="PPR" evidence="2">
    <location>
        <begin position="559"/>
        <end position="593"/>
    </location>
</feature>
<gene>
    <name evidence="4" type="ORF">SAY86_019516</name>
</gene>
<dbReference type="InterPro" id="IPR033443">
    <property type="entry name" value="PROP1-like_PPR_dom"/>
</dbReference>
<evidence type="ECO:0000256" key="1">
    <source>
        <dbReference type="ARBA" id="ARBA00022737"/>
    </source>
</evidence>
<name>A0AAN7LXX9_TRANT</name>
<dbReference type="InterPro" id="IPR011990">
    <property type="entry name" value="TPR-like_helical_dom_sf"/>
</dbReference>
<feature type="repeat" description="PPR" evidence="2">
    <location>
        <begin position="114"/>
        <end position="148"/>
    </location>
</feature>
<dbReference type="InterPro" id="IPR002885">
    <property type="entry name" value="PPR_rpt"/>
</dbReference>
<proteinExistence type="predicted"/>
<feature type="repeat" description="PPR" evidence="2">
    <location>
        <begin position="44"/>
        <end position="78"/>
    </location>
</feature>
<feature type="repeat" description="PPR" evidence="2">
    <location>
        <begin position="184"/>
        <end position="218"/>
    </location>
</feature>
<keyword evidence="5" id="KW-1185">Reference proteome</keyword>
<dbReference type="Pfam" id="PF01535">
    <property type="entry name" value="PPR"/>
    <property type="match status" value="4"/>
</dbReference>
<organism evidence="4 5">
    <name type="scientific">Trapa natans</name>
    <name type="common">Water chestnut</name>
    <dbReference type="NCBI Taxonomy" id="22666"/>
    <lineage>
        <taxon>Eukaryota</taxon>
        <taxon>Viridiplantae</taxon>
        <taxon>Streptophyta</taxon>
        <taxon>Embryophyta</taxon>
        <taxon>Tracheophyta</taxon>
        <taxon>Spermatophyta</taxon>
        <taxon>Magnoliopsida</taxon>
        <taxon>eudicotyledons</taxon>
        <taxon>Gunneridae</taxon>
        <taxon>Pentapetalae</taxon>
        <taxon>rosids</taxon>
        <taxon>malvids</taxon>
        <taxon>Myrtales</taxon>
        <taxon>Lythraceae</taxon>
        <taxon>Trapa</taxon>
    </lineage>
</organism>
<feature type="repeat" description="PPR" evidence="2">
    <location>
        <begin position="79"/>
        <end position="113"/>
    </location>
</feature>
<evidence type="ECO:0000313" key="5">
    <source>
        <dbReference type="Proteomes" id="UP001346149"/>
    </source>
</evidence>
<feature type="repeat" description="PPR" evidence="2">
    <location>
        <begin position="9"/>
        <end position="43"/>
    </location>
</feature>
<accession>A0AAN7LXX9</accession>
<sequence>MLEAGIEPDEVACGTMLCTYARWGRHKAMLSFYSAVEQRGIVPSVVVFNFMLSSLQKRSNHQNIIDMWNHMLEKGVSPNSFTYTVVISSLAKEGYIEEAFKFFYEMKNVGFVPEEVTYSLLITLSNKNSNFDEAMNLYEDMRSQGIIPSNYTCASLLTLFYRRGDFHKALYLFSEMERHKIIVDEVIYGLLIRIYGKLGLYEDAEKTFMEVGKLGLLHDEKTYLTMAQVYLSSGNPEKALSIVESMKLKNIILSKFAYIVMLQCYVMKEDLDSAEATFQAISKLGSCDAGCCNSMLNLYRKLGLIDMAQNFISQMRKNQVDFDGELVRSVMAFYCRRGMLRDAEQFIGDIVRDESFRNNTFVQTFYTFMHGGNTHQKLALENTQNCHQFDLMALELMLTLYKDSKSSDRMEGVLKSLLETADGLSVATKLINSFSKEGDPITAEDLKRKLLELICKTNIGAASSLANAQMMNLKRAGEIFSGSNADSSGKSLLCSLIDSYAKFRKLEDAYSLYVKAVEAGHDLGAVTTSIIVNALTNAGKHEEAESIIRKSFADSFELDTVAYNTFIKAMLEAGQLNFASDIFDHMLSKGVAPSIHTINTMISVYGTGRKLDKAVQMFNAVHTWGLHLDEKAYMNLIGFYGKAGMHVNARTDKCFNFVLSENGFHNYFHFFCFLYNN</sequence>
<dbReference type="Gene3D" id="1.25.40.10">
    <property type="entry name" value="Tetratricopeptide repeat domain"/>
    <property type="match status" value="4"/>
</dbReference>
<dbReference type="Pfam" id="PF17177">
    <property type="entry name" value="PPR_long"/>
    <property type="match status" value="1"/>
</dbReference>
<evidence type="ECO:0000256" key="2">
    <source>
        <dbReference type="PROSITE-ProRule" id="PRU00708"/>
    </source>
</evidence>
<dbReference type="PROSITE" id="PS51375">
    <property type="entry name" value="PPR"/>
    <property type="match status" value="8"/>
</dbReference>
<comment type="caution">
    <text evidence="4">The sequence shown here is derived from an EMBL/GenBank/DDBJ whole genome shotgun (WGS) entry which is preliminary data.</text>
</comment>
<evidence type="ECO:0000259" key="3">
    <source>
        <dbReference type="Pfam" id="PF17177"/>
    </source>
</evidence>
<dbReference type="EMBL" id="JAXQNO010000011">
    <property type="protein sequence ID" value="KAK4788197.1"/>
    <property type="molecule type" value="Genomic_DNA"/>
</dbReference>
<feature type="domain" description="PROP1-like PPR" evidence="3">
    <location>
        <begin position="49"/>
        <end position="199"/>
    </location>
</feature>
<keyword evidence="1" id="KW-0677">Repeat</keyword>
<dbReference type="NCBIfam" id="TIGR00756">
    <property type="entry name" value="PPR"/>
    <property type="match status" value="7"/>
</dbReference>
<protein>
    <recommendedName>
        <fullName evidence="3">PROP1-like PPR domain-containing protein</fullName>
    </recommendedName>
</protein>
<feature type="repeat" description="PPR" evidence="2">
    <location>
        <begin position="219"/>
        <end position="253"/>
    </location>
</feature>
<dbReference type="PANTHER" id="PTHR46862:SF3">
    <property type="entry name" value="OS07G0661900 PROTEIN"/>
    <property type="match status" value="1"/>
</dbReference>
<evidence type="ECO:0000313" key="4">
    <source>
        <dbReference type="EMBL" id="KAK4788197.1"/>
    </source>
</evidence>
<reference evidence="4 5" key="1">
    <citation type="journal article" date="2023" name="Hortic Res">
        <title>Pangenome of water caltrop reveals structural variations and asymmetric subgenome divergence after allopolyploidization.</title>
        <authorList>
            <person name="Zhang X."/>
            <person name="Chen Y."/>
            <person name="Wang L."/>
            <person name="Yuan Y."/>
            <person name="Fang M."/>
            <person name="Shi L."/>
            <person name="Lu R."/>
            <person name="Comes H.P."/>
            <person name="Ma Y."/>
            <person name="Chen Y."/>
            <person name="Huang G."/>
            <person name="Zhou Y."/>
            <person name="Zheng Z."/>
            <person name="Qiu Y."/>
        </authorList>
    </citation>
    <scope>NUCLEOTIDE SEQUENCE [LARGE SCALE GENOMIC DNA]</scope>
    <source>
        <strain evidence="4">F231</strain>
    </source>
</reference>
<dbReference type="Pfam" id="PF13041">
    <property type="entry name" value="PPR_2"/>
    <property type="match status" value="1"/>
</dbReference>